<dbReference type="GO" id="GO:0017040">
    <property type="term" value="F:N-acylsphingosine amidohydrolase activity"/>
    <property type="evidence" value="ECO:0007669"/>
    <property type="project" value="UniProtKB-UniRule"/>
</dbReference>
<feature type="domain" description="Neutral/alkaline non-lysosomal ceramidase N-terminal" evidence="7">
    <location>
        <begin position="119"/>
        <end position="598"/>
    </location>
</feature>
<evidence type="ECO:0000259" key="7">
    <source>
        <dbReference type="Pfam" id="PF04734"/>
    </source>
</evidence>
<dbReference type="EMBL" id="VJMJ01000128">
    <property type="protein sequence ID" value="KAF0732871.1"/>
    <property type="molecule type" value="Genomic_DNA"/>
</dbReference>
<protein>
    <recommendedName>
        <fullName evidence="5">Neutral ceramidase</fullName>
        <ecNumber evidence="5">3.5.1.23</ecNumber>
    </recommendedName>
</protein>
<evidence type="ECO:0000259" key="8">
    <source>
        <dbReference type="Pfam" id="PF17048"/>
    </source>
</evidence>
<dbReference type="VEuPathDB" id="FungiDB:AeMF1_008065"/>
<evidence type="ECO:0000256" key="2">
    <source>
        <dbReference type="ARBA" id="ARBA00022801"/>
    </source>
</evidence>
<evidence type="ECO:0000256" key="1">
    <source>
        <dbReference type="ARBA" id="ARBA00009835"/>
    </source>
</evidence>
<dbReference type="GO" id="GO:0046514">
    <property type="term" value="P:ceramide catabolic process"/>
    <property type="evidence" value="ECO:0007669"/>
    <property type="project" value="InterPro"/>
</dbReference>
<dbReference type="EC" id="3.5.1.23" evidence="5"/>
<comment type="similarity">
    <text evidence="1 5">Belongs to the neutral ceramidase family.</text>
</comment>
<dbReference type="InterPro" id="IPR006823">
    <property type="entry name" value="Ceramidase_alk"/>
</dbReference>
<evidence type="ECO:0000256" key="5">
    <source>
        <dbReference type="RuleBase" id="RU366019"/>
    </source>
</evidence>
<keyword evidence="5" id="KW-0746">Sphingolipid metabolism</keyword>
<dbReference type="Pfam" id="PF04734">
    <property type="entry name" value="Ceramidase_alk"/>
    <property type="match status" value="1"/>
</dbReference>
<dbReference type="Pfam" id="PF17048">
    <property type="entry name" value="Ceramidse_alk_C"/>
    <property type="match status" value="1"/>
</dbReference>
<dbReference type="GO" id="GO:0005576">
    <property type="term" value="C:extracellular region"/>
    <property type="evidence" value="ECO:0007669"/>
    <property type="project" value="TreeGrafter"/>
</dbReference>
<organism evidence="9 10">
    <name type="scientific">Aphanomyces euteiches</name>
    <dbReference type="NCBI Taxonomy" id="100861"/>
    <lineage>
        <taxon>Eukaryota</taxon>
        <taxon>Sar</taxon>
        <taxon>Stramenopiles</taxon>
        <taxon>Oomycota</taxon>
        <taxon>Saprolegniomycetes</taxon>
        <taxon>Saprolegniales</taxon>
        <taxon>Verrucalvaceae</taxon>
        <taxon>Aphanomyces</taxon>
    </lineage>
</organism>
<dbReference type="InterPro" id="IPR031329">
    <property type="entry name" value="NEUT/ALK_ceramidase_N"/>
</dbReference>
<dbReference type="GO" id="GO:0016020">
    <property type="term" value="C:membrane"/>
    <property type="evidence" value="ECO:0007669"/>
    <property type="project" value="GOC"/>
</dbReference>
<feature type="domain" description="Neutral/alkaline non-lysosomal ceramidase C-terminal" evidence="8">
    <location>
        <begin position="602"/>
        <end position="765"/>
    </location>
</feature>
<dbReference type="PANTHER" id="PTHR12670:SF1">
    <property type="entry name" value="NEUTRAL CERAMIDASE"/>
    <property type="match status" value="1"/>
</dbReference>
<keyword evidence="4" id="KW-0479">Metal-binding</keyword>
<comment type="cofactor">
    <cofactor evidence="4">
        <name>Zn(2+)</name>
        <dbReference type="ChEBI" id="CHEBI:29105"/>
    </cofactor>
    <text evidence="4">Binds 1 zinc ion per subunit.</text>
</comment>
<evidence type="ECO:0000313" key="10">
    <source>
        <dbReference type="Proteomes" id="UP000481153"/>
    </source>
</evidence>
<keyword evidence="4" id="KW-0862">Zinc</keyword>
<comment type="caution">
    <text evidence="9">The sequence shown here is derived from an EMBL/GenBank/DDBJ whole genome shotgun (WGS) entry which is preliminary data.</text>
</comment>
<keyword evidence="2 5" id="KW-0378">Hydrolase</keyword>
<accession>A0A6G0WZ78</accession>
<feature type="binding site" evidence="4">
    <location>
        <position position="320"/>
    </location>
    <ligand>
        <name>Zn(2+)</name>
        <dbReference type="ChEBI" id="CHEBI:29105"/>
    </ligand>
</feature>
<feature type="active site" description="Nucleophile" evidence="3">
    <location>
        <position position="364"/>
    </location>
</feature>
<dbReference type="AlphaFoldDB" id="A0A6G0WZ78"/>
<reference evidence="9 10" key="1">
    <citation type="submission" date="2019-07" db="EMBL/GenBank/DDBJ databases">
        <title>Genomics analysis of Aphanomyces spp. identifies a new class of oomycete effector associated with host adaptation.</title>
        <authorList>
            <person name="Gaulin E."/>
        </authorList>
    </citation>
    <scope>NUCLEOTIDE SEQUENCE [LARGE SCALE GENOMIC DNA]</scope>
    <source>
        <strain evidence="9 10">ATCC 201684</strain>
    </source>
</reference>
<evidence type="ECO:0000256" key="4">
    <source>
        <dbReference type="PIRSR" id="PIRSR606823-2"/>
    </source>
</evidence>
<feature type="region of interest" description="Disordered" evidence="6">
    <location>
        <begin position="262"/>
        <end position="282"/>
    </location>
</feature>
<dbReference type="PANTHER" id="PTHR12670">
    <property type="entry name" value="CERAMIDASE"/>
    <property type="match status" value="1"/>
</dbReference>
<dbReference type="GO" id="GO:0042759">
    <property type="term" value="P:long-chain fatty acid biosynthetic process"/>
    <property type="evidence" value="ECO:0007669"/>
    <property type="project" value="TreeGrafter"/>
</dbReference>
<dbReference type="InterPro" id="IPR038445">
    <property type="entry name" value="NCDase_C_sf"/>
</dbReference>
<evidence type="ECO:0000313" key="9">
    <source>
        <dbReference type="EMBL" id="KAF0732871.1"/>
    </source>
</evidence>
<evidence type="ECO:0000256" key="6">
    <source>
        <dbReference type="SAM" id="MobiDB-lite"/>
    </source>
</evidence>
<dbReference type="GO" id="GO:0046872">
    <property type="term" value="F:metal ion binding"/>
    <property type="evidence" value="ECO:0007669"/>
    <property type="project" value="UniProtKB-KW"/>
</dbReference>
<keyword evidence="5" id="KW-0443">Lipid metabolism</keyword>
<dbReference type="GO" id="GO:0046512">
    <property type="term" value="P:sphingosine biosynthetic process"/>
    <property type="evidence" value="ECO:0007669"/>
    <property type="project" value="TreeGrafter"/>
</dbReference>
<comment type="catalytic activity">
    <reaction evidence="5">
        <text>an N-acylsphing-4-enine + H2O = sphing-4-enine + a fatty acid</text>
        <dbReference type="Rhea" id="RHEA:20856"/>
        <dbReference type="ChEBI" id="CHEBI:15377"/>
        <dbReference type="ChEBI" id="CHEBI:28868"/>
        <dbReference type="ChEBI" id="CHEBI:52639"/>
        <dbReference type="ChEBI" id="CHEBI:57756"/>
        <dbReference type="EC" id="3.5.1.23"/>
    </reaction>
</comment>
<feature type="binding site" evidence="4">
    <location>
        <position position="569"/>
    </location>
    <ligand>
        <name>Zn(2+)</name>
        <dbReference type="ChEBI" id="CHEBI:29105"/>
    </ligand>
</feature>
<evidence type="ECO:0000256" key="3">
    <source>
        <dbReference type="PIRSR" id="PIRSR606823-1"/>
    </source>
</evidence>
<gene>
    <name evidence="9" type="ORF">Ae201684_010195</name>
</gene>
<name>A0A6G0WZ78_9STRA</name>
<dbReference type="Gene3D" id="2.60.40.2300">
    <property type="entry name" value="Neutral/alkaline non-lysosomal ceramidase, C-terminal domain"/>
    <property type="match status" value="1"/>
</dbReference>
<keyword evidence="10" id="KW-1185">Reference proteome</keyword>
<dbReference type="Proteomes" id="UP000481153">
    <property type="component" value="Unassembled WGS sequence"/>
</dbReference>
<feature type="binding site" evidence="4">
    <location>
        <position position="211"/>
    </location>
    <ligand>
        <name>Zn(2+)</name>
        <dbReference type="ChEBI" id="CHEBI:29105"/>
    </ligand>
</feature>
<dbReference type="InterPro" id="IPR031331">
    <property type="entry name" value="NEUT/ALK_ceramidase_C"/>
</dbReference>
<sequence length="766" mass="83951">MTVVGRLAEENDRLQRQASLSQHISRGIFPSMNSLIEWIRSPHRSLAFAIFFKDDMTQDGLELAGDWKVWDNCTTKYRPSTRSSILQFAQSRRSSAMRAICTACTLLALFLHVVCGQNYRIGVGKADITGPAAEVVMMGYADTSQKSAGLLNRQYARAFVVQDDATNSRVLLVNCDVLAIFQLVHQEVVKQLAAKYGTLYTEQNVILHAIHTHATPGGSSAYFMYDVSILGYIDETFQAIVNGILKAVDQAHNSVAPGTIRFNKGKIPDGGRNRSPPAYEANPADERAQYEDNRDYDMRLLQFLDSTGGLRGVWAFYPVHPTSLTQKNYLISGDNKGYAMFTVETHFNDKVVVALGISNAADVSPNRIDNGNGTFSGEGLNDIQSAEIIGTRQANKILELLSSPSEQITGSIVGKLSYVDFSNVTLKGVQPTPEDPYAHRTCPALLGQNFAAGTEDGRALSEFTEGNLKANPLFQALAFVIKPTPQWLQDCHTKNKVPLLASGIMEPVPWSPEVLPVQIIKLGQFAIASLPFEVSTMSGRRIRKSVKAALTGLVSEVEVAAVSNAYAQYMTTREEYLAQNYEGASTHFGPNQLAAVQQELNRVAASIANPSIPLALGPLPRTFDRTQLATVQTGVVQDTYPLGISFGSVRTDVQKSYTIRSSVKASFVGGHPKNRLQLVASFCDAEKFDAATGTYKTFLTDAHWDVRFRWTRLGVTESNSECEWVLRSGSPVSVPGTYRLRHRGFSKPLIGDIKAYEGVSASFTVV</sequence>
<feature type="binding site" evidence="4">
    <location>
        <position position="533"/>
    </location>
    <ligand>
        <name>Zn(2+)</name>
        <dbReference type="ChEBI" id="CHEBI:29105"/>
    </ligand>
</feature>
<proteinExistence type="inferred from homology"/>